<dbReference type="Proteomes" id="UP000678393">
    <property type="component" value="Unassembled WGS sequence"/>
</dbReference>
<protein>
    <submittedName>
        <fullName evidence="4">Uncharacterized protein</fullName>
    </submittedName>
</protein>
<feature type="chain" id="PRO_5035851435" evidence="3">
    <location>
        <begin position="24"/>
        <end position="396"/>
    </location>
</feature>
<keyword evidence="2" id="KW-0472">Membrane</keyword>
<keyword evidence="3" id="KW-0732">Signal</keyword>
<organism evidence="4 5">
    <name type="scientific">Candidula unifasciata</name>
    <dbReference type="NCBI Taxonomy" id="100452"/>
    <lineage>
        <taxon>Eukaryota</taxon>
        <taxon>Metazoa</taxon>
        <taxon>Spiralia</taxon>
        <taxon>Lophotrochozoa</taxon>
        <taxon>Mollusca</taxon>
        <taxon>Gastropoda</taxon>
        <taxon>Heterobranchia</taxon>
        <taxon>Euthyneura</taxon>
        <taxon>Panpulmonata</taxon>
        <taxon>Eupulmonata</taxon>
        <taxon>Stylommatophora</taxon>
        <taxon>Helicina</taxon>
        <taxon>Helicoidea</taxon>
        <taxon>Geomitridae</taxon>
        <taxon>Candidula</taxon>
    </lineage>
</organism>
<accession>A0A8S3YRC0</accession>
<comment type="caution">
    <text evidence="4">The sequence shown here is derived from an EMBL/GenBank/DDBJ whole genome shotgun (WGS) entry which is preliminary data.</text>
</comment>
<evidence type="ECO:0000256" key="3">
    <source>
        <dbReference type="SAM" id="SignalP"/>
    </source>
</evidence>
<evidence type="ECO:0000313" key="5">
    <source>
        <dbReference type="Proteomes" id="UP000678393"/>
    </source>
</evidence>
<feature type="region of interest" description="Disordered" evidence="1">
    <location>
        <begin position="361"/>
        <end position="396"/>
    </location>
</feature>
<feature type="signal peptide" evidence="3">
    <location>
        <begin position="1"/>
        <end position="23"/>
    </location>
</feature>
<feature type="compositionally biased region" description="Basic and acidic residues" evidence="1">
    <location>
        <begin position="377"/>
        <end position="388"/>
    </location>
</feature>
<evidence type="ECO:0000256" key="2">
    <source>
        <dbReference type="SAM" id="Phobius"/>
    </source>
</evidence>
<reference evidence="4" key="1">
    <citation type="submission" date="2021-04" db="EMBL/GenBank/DDBJ databases">
        <authorList>
            <consortium name="Molecular Ecology Group"/>
        </authorList>
    </citation>
    <scope>NUCLEOTIDE SEQUENCE</scope>
</reference>
<sequence length="396" mass="43845">DERKMGIGTSSLLVWLILKLVLGSDLPAIVESMGSRHGCEQYPSEIHWISEKTSALVIGKSEDSVQVCRLKFGLATKKEGARLRLSFDFIYNQACGVFLQINESVTSDFTNSDTNREMMMSGCNTRDPGPLFAQPKNFVLISLVKSSYVLEAYNFRLNISMAEHLPARGPQLHVVIIVGFVLFTVVILVAILLFKYITRLSYHWHDRRVEEAATRPISIYTSQEHLQRPNHTYTLRPAGGQQPIKNPPGARFCLLNGDKREFPNRNPQSFIKPEARVNSLELQNHHASGRQVPATSSQQAMDLESLLTPGTGVEFTDTASLGGCDIPPSYEEALRMPLAADVDKDMDDDGLDVAMGGRLELDGFNVEPGGDMQSARKKSEDKGSKNSEQDTNIGTS</sequence>
<gene>
    <name evidence="4" type="ORF">CUNI_LOCUS5222</name>
</gene>
<feature type="transmembrane region" description="Helical" evidence="2">
    <location>
        <begin position="172"/>
        <end position="194"/>
    </location>
</feature>
<keyword evidence="5" id="KW-1185">Reference proteome</keyword>
<dbReference type="AlphaFoldDB" id="A0A8S3YRC0"/>
<evidence type="ECO:0000256" key="1">
    <source>
        <dbReference type="SAM" id="MobiDB-lite"/>
    </source>
</evidence>
<name>A0A8S3YRC0_9EUPU</name>
<feature type="non-terminal residue" evidence="4">
    <location>
        <position position="396"/>
    </location>
</feature>
<dbReference type="OrthoDB" id="6068262at2759"/>
<evidence type="ECO:0000313" key="4">
    <source>
        <dbReference type="EMBL" id="CAG5119664.1"/>
    </source>
</evidence>
<dbReference type="EMBL" id="CAJHNH020000752">
    <property type="protein sequence ID" value="CAG5119664.1"/>
    <property type="molecule type" value="Genomic_DNA"/>
</dbReference>
<proteinExistence type="predicted"/>
<keyword evidence="2" id="KW-1133">Transmembrane helix</keyword>
<keyword evidence="2" id="KW-0812">Transmembrane</keyword>